<dbReference type="Pfam" id="PF02194">
    <property type="entry name" value="PXA"/>
    <property type="match status" value="2"/>
</dbReference>
<feature type="transmembrane region" description="Helical" evidence="17">
    <location>
        <begin position="471"/>
        <end position="489"/>
    </location>
</feature>
<dbReference type="Proteomes" id="UP000289886">
    <property type="component" value="Unassembled WGS sequence"/>
</dbReference>
<comment type="subcellular location">
    <subcellularLocation>
        <location evidence="1">Mitochondrion inner membrane</location>
        <topology evidence="1">Multi-pass membrane protein</topology>
    </subcellularLocation>
</comment>
<keyword evidence="6 16" id="KW-0812">Transmembrane</keyword>
<name>A0A662YKR6_ACIRT</name>
<evidence type="ECO:0000256" key="1">
    <source>
        <dbReference type="ARBA" id="ARBA00004448"/>
    </source>
</evidence>
<keyword evidence="11 16" id="KW-0472">Membrane</keyword>
<keyword evidence="5" id="KW-0050">Antiport</keyword>
<dbReference type="FunFam" id="1.50.40.10:FF:000002">
    <property type="entry name" value="Putative ADP/ATP translocase 2-like"/>
    <property type="match status" value="1"/>
</dbReference>
<evidence type="ECO:0000259" key="18">
    <source>
        <dbReference type="PROSITE" id="PS51207"/>
    </source>
</evidence>
<keyword evidence="20" id="KW-1185">Reference proteome</keyword>
<evidence type="ECO:0000256" key="14">
    <source>
        <dbReference type="ARBA" id="ARBA00045250"/>
    </source>
</evidence>
<feature type="transmembrane region" description="Helical" evidence="17">
    <location>
        <begin position="509"/>
        <end position="530"/>
    </location>
</feature>
<comment type="catalytic activity">
    <reaction evidence="12">
        <text>ADP(in) + ATP(out) = ADP(out) + ATP(in)</text>
        <dbReference type="Rhea" id="RHEA:34999"/>
        <dbReference type="ChEBI" id="CHEBI:30616"/>
        <dbReference type="ChEBI" id="CHEBI:456216"/>
    </reaction>
    <physiologicalReaction direction="left-to-right" evidence="12">
        <dbReference type="Rhea" id="RHEA:35000"/>
    </physiologicalReaction>
</comment>
<evidence type="ECO:0000313" key="19">
    <source>
        <dbReference type="EMBL" id="RXM97039.1"/>
    </source>
</evidence>
<feature type="repeat" description="Solcar" evidence="16">
    <location>
        <begin position="100"/>
        <end position="187"/>
    </location>
</feature>
<evidence type="ECO:0000313" key="20">
    <source>
        <dbReference type="Proteomes" id="UP000289886"/>
    </source>
</evidence>
<dbReference type="InterPro" id="IPR003114">
    <property type="entry name" value="Phox_assoc"/>
</dbReference>
<accession>A0A662YKR6</accession>
<dbReference type="GO" id="GO:0005471">
    <property type="term" value="F:ATP:ADP antiporter activity"/>
    <property type="evidence" value="ECO:0007669"/>
    <property type="project" value="InterPro"/>
</dbReference>
<keyword evidence="7" id="KW-0677">Repeat</keyword>
<evidence type="ECO:0000256" key="11">
    <source>
        <dbReference type="ARBA" id="ARBA00023136"/>
    </source>
</evidence>
<dbReference type="SUPFAM" id="SSF103506">
    <property type="entry name" value="Mitochondrial carrier"/>
    <property type="match status" value="2"/>
</dbReference>
<feature type="repeat" description="Solcar" evidence="16">
    <location>
        <begin position="294"/>
        <end position="397"/>
    </location>
</feature>
<feature type="repeat" description="Solcar" evidence="16">
    <location>
        <begin position="507"/>
        <end position="596"/>
    </location>
</feature>
<evidence type="ECO:0000256" key="10">
    <source>
        <dbReference type="ARBA" id="ARBA00023128"/>
    </source>
</evidence>
<feature type="transmembrane region" description="Helical" evidence="17">
    <location>
        <begin position="158"/>
        <end position="181"/>
    </location>
</feature>
<evidence type="ECO:0000256" key="3">
    <source>
        <dbReference type="ARBA" id="ARBA00011245"/>
    </source>
</evidence>
<feature type="domain" description="PXA" evidence="18">
    <location>
        <begin position="625"/>
        <end position="780"/>
    </location>
</feature>
<dbReference type="Gene3D" id="1.50.40.10">
    <property type="entry name" value="Mitochondrial carrier domain"/>
    <property type="match status" value="2"/>
</dbReference>
<feature type="transmembrane region" description="Helical" evidence="17">
    <location>
        <begin position="103"/>
        <end position="121"/>
    </location>
</feature>
<keyword evidence="10" id="KW-0496">Mitochondrion</keyword>
<feature type="repeat" description="Solcar" evidence="16">
    <location>
        <begin position="7"/>
        <end position="92"/>
    </location>
</feature>
<dbReference type="InterPro" id="IPR018108">
    <property type="entry name" value="MCP_transmembrane"/>
</dbReference>
<proteinExistence type="inferred from homology"/>
<evidence type="ECO:0000256" key="2">
    <source>
        <dbReference type="ARBA" id="ARBA00006375"/>
    </source>
</evidence>
<feature type="domain" description="PXA" evidence="18">
    <location>
        <begin position="852"/>
        <end position="1007"/>
    </location>
</feature>
<evidence type="ECO:0000256" key="4">
    <source>
        <dbReference type="ARBA" id="ARBA00022448"/>
    </source>
</evidence>
<reference evidence="19 20" key="1">
    <citation type="submission" date="2019-01" db="EMBL/GenBank/DDBJ databases">
        <title>Draft Genome and Complete Hox-Cluster Characterization of the Sterlet Sturgeon (Acipenser ruthenus).</title>
        <authorList>
            <person name="Wei Q."/>
        </authorList>
    </citation>
    <scope>NUCLEOTIDE SEQUENCE [LARGE SCALE GENOMIC DNA]</scope>
    <source>
        <strain evidence="19">WHYD16114868_AA</strain>
        <tissue evidence="19">Blood</tissue>
    </source>
</reference>
<evidence type="ECO:0000256" key="15">
    <source>
        <dbReference type="ARBA" id="ARBA00070485"/>
    </source>
</evidence>
<feature type="repeat" description="Solcar" evidence="16">
    <location>
        <begin position="195"/>
        <end position="289"/>
    </location>
</feature>
<dbReference type="GO" id="GO:0005743">
    <property type="term" value="C:mitochondrial inner membrane"/>
    <property type="evidence" value="ECO:0007669"/>
    <property type="project" value="UniProtKB-SubCell"/>
</dbReference>
<dbReference type="AlphaFoldDB" id="A0A662YKR6"/>
<comment type="subunit">
    <text evidence="3">Monomer.</text>
</comment>
<evidence type="ECO:0000256" key="9">
    <source>
        <dbReference type="ARBA" id="ARBA00022989"/>
    </source>
</evidence>
<comment type="similarity">
    <text evidence="2">Belongs to the mitochondrial carrier (TC 2.A.29) family.</text>
</comment>
<evidence type="ECO:0000256" key="12">
    <source>
        <dbReference type="ARBA" id="ARBA00024143"/>
    </source>
</evidence>
<dbReference type="PRINTS" id="PR00926">
    <property type="entry name" value="MITOCARRIER"/>
</dbReference>
<keyword evidence="4" id="KW-0813">Transport</keyword>
<dbReference type="PROSITE" id="PS50920">
    <property type="entry name" value="SOLCAR"/>
    <property type="match status" value="6"/>
</dbReference>
<feature type="transmembrane region" description="Helical" evidence="17">
    <location>
        <begin position="201"/>
        <end position="218"/>
    </location>
</feature>
<comment type="caution">
    <text evidence="19">The sequence shown here is derived from an EMBL/GenBank/DDBJ whole genome shotgun (WGS) entry which is preliminary data.</text>
</comment>
<dbReference type="PANTHER" id="PTHR45635:SF14">
    <property type="entry name" value="ADP_ATP TRANSLOCASE"/>
    <property type="match status" value="1"/>
</dbReference>
<keyword evidence="8" id="KW-0999">Mitochondrion inner membrane</keyword>
<evidence type="ECO:0000256" key="17">
    <source>
        <dbReference type="SAM" id="Phobius"/>
    </source>
</evidence>
<dbReference type="FunFam" id="1.50.40.10:FF:000098">
    <property type="entry name" value="Mitochondrial substrate carrier family protein"/>
    <property type="match status" value="1"/>
</dbReference>
<evidence type="ECO:0000256" key="5">
    <source>
        <dbReference type="ARBA" id="ARBA00022449"/>
    </source>
</evidence>
<dbReference type="SMART" id="SM00313">
    <property type="entry name" value="PXA"/>
    <property type="match status" value="2"/>
</dbReference>
<dbReference type="EMBL" id="SCEB01001286">
    <property type="protein sequence ID" value="RXM97039.1"/>
    <property type="molecule type" value="Genomic_DNA"/>
</dbReference>
<comment type="catalytic activity">
    <reaction evidence="13">
        <text>H(+)(in) = H(+)(out)</text>
        <dbReference type="Rhea" id="RHEA:34979"/>
        <dbReference type="ChEBI" id="CHEBI:15378"/>
    </reaction>
</comment>
<dbReference type="Pfam" id="PF00153">
    <property type="entry name" value="Mito_carr"/>
    <property type="match status" value="6"/>
</dbReference>
<dbReference type="PANTHER" id="PTHR45635">
    <property type="entry name" value="ADP,ATP CARRIER PROTEIN 1-RELATED-RELATED"/>
    <property type="match status" value="1"/>
</dbReference>
<dbReference type="GO" id="GO:1901029">
    <property type="term" value="P:negative regulation of mitochondrial outer membrane permeabilization involved in apoptotic signaling pathway"/>
    <property type="evidence" value="ECO:0007669"/>
    <property type="project" value="TreeGrafter"/>
</dbReference>
<dbReference type="PRINTS" id="PR00927">
    <property type="entry name" value="ADPTRNSLCASE"/>
</dbReference>
<evidence type="ECO:0000256" key="8">
    <source>
        <dbReference type="ARBA" id="ARBA00022792"/>
    </source>
</evidence>
<protein>
    <recommendedName>
        <fullName evidence="15">Solute carrier family 25 member 43</fullName>
    </recommendedName>
</protein>
<gene>
    <name evidence="19" type="ORF">EOD39_14928</name>
</gene>
<sequence>MKRDNRMSASQSLISGGVAGVFSRTATSPLDVVKIVTQVGTFHSKRGFLNAFHTVYREEGLRAFWKGNCVACIRIVPYSAVQLATYNRFIQLHMDDLGRVSQWRAIVAGSVAGIVAALVIYPSDVIKTRLIVQNSLDPAYRGVLHALRCIYRKEGFLALYRGASLTVMGAVPFSCGLFLVYMNLDKLWGEPSFRFTPLQNFINGCLAAGVAQTLSFPFETVKRKMQAQSPVLPHYGGVDVHFTGMVDCFRQVVKAQGFLGLWNGLTANLLKIVPYFGLMFSSFEFCKRVCLYKNGYIVSPLSYQLAPGVDQSLGPQELRELRRLLRNRSFKSEQSTVQHASKQITADKQYKGIVDCVVRIPKEQGFLSFWRGNLANVIRYFPTQALNFAFKDKYKKVFLGGVDQRTQFWRYFAGNLASGGAAGATSLCFVYPLDFARTRLAADVGKAGATREFNGLGDCLTKVFKSDGLKGLYQGFNVSVQGIIIYRAAYFGVYDTAKGMLPDPKNASILVSWMIAQSVTAVAGLASYPFDTVRRRMMMQSGRKGADIMYSGTIDCWRKILRDEGGKAFFKGAWSNVLRGMGGAFVLVLYDELKKETRQEGNNSGEDETDSYVIINQESQPVTQYPHLKQALGKVFECAYSQFVLLWYDAPEPRERQVLHQALLQEFHTDVDQLIQTTRHLETMTLAVGVVRILTQHLQSSRLNEGKKQSQSRDEELALLRKCSEVLIRNLLPPSLWGLNYMQHLVTEVVSLKVLEPMISMLSDPDHLNQWMVGLFNDDQVPLLAVETVVAEAELNPPQEDERADEPQSEVFLHICAQGNLEETRQEGNNSGEDETDSYVIINQESQPVTQYPHLKQALGKVFECAYSQFVLLWYDAPEPRERQVLHQALLQEFHTDVDHLIQTTRHLETMTLAVGVVHILTQHLQSSRLNEGKKQSQSRDEELALLRKCSEVLIRNLLPPSLWGLNYMQHLVTEVVSLKVLEPMISMLSDPDHLNQWMVGLFNDDQVPLLAVETVVAEAELNPPQEDERADEPQ</sequence>
<dbReference type="InterPro" id="IPR002113">
    <property type="entry name" value="ADT_euk_type"/>
</dbReference>
<evidence type="ECO:0000256" key="16">
    <source>
        <dbReference type="PROSITE-ProRule" id="PRU00282"/>
    </source>
</evidence>
<dbReference type="GO" id="GO:1990544">
    <property type="term" value="P:mitochondrial ATP transmembrane transport"/>
    <property type="evidence" value="ECO:0007669"/>
    <property type="project" value="InterPro"/>
</dbReference>
<dbReference type="InterPro" id="IPR023395">
    <property type="entry name" value="MCP_dom_sf"/>
</dbReference>
<organism evidence="19 20">
    <name type="scientific">Acipenser ruthenus</name>
    <name type="common">Sterlet sturgeon</name>
    <dbReference type="NCBI Taxonomy" id="7906"/>
    <lineage>
        <taxon>Eukaryota</taxon>
        <taxon>Metazoa</taxon>
        <taxon>Chordata</taxon>
        <taxon>Craniata</taxon>
        <taxon>Vertebrata</taxon>
        <taxon>Euteleostomi</taxon>
        <taxon>Actinopterygii</taxon>
        <taxon>Chondrostei</taxon>
        <taxon>Acipenseriformes</taxon>
        <taxon>Acipenseridae</taxon>
        <taxon>Acipenser</taxon>
    </lineage>
</organism>
<evidence type="ECO:0000256" key="7">
    <source>
        <dbReference type="ARBA" id="ARBA00022737"/>
    </source>
</evidence>
<comment type="function">
    <text evidence="14">ADP:ATP antiporter that mediates import of ADP into the mitochondrial matrix for ATP synthesis, and export of ATP out to fuel the cell. Cycles between the cytoplasmic-open state (c-state) and the matrix-open state (m-state): operates by the alternating access mechanism with a single substrate-binding site intermittently exposed to either the cytosolic (c-state) or matrix (m-state) side of the inner mitochondrial membrane.</text>
</comment>
<dbReference type="PROSITE" id="PS51207">
    <property type="entry name" value="PXA"/>
    <property type="match status" value="2"/>
</dbReference>
<keyword evidence="9 17" id="KW-1133">Transmembrane helix</keyword>
<dbReference type="GO" id="GO:0140021">
    <property type="term" value="P:mitochondrial ADP transmembrane transport"/>
    <property type="evidence" value="ECO:0007669"/>
    <property type="project" value="InterPro"/>
</dbReference>
<dbReference type="InterPro" id="IPR002067">
    <property type="entry name" value="MCP"/>
</dbReference>
<feature type="repeat" description="Solcar" evidence="16">
    <location>
        <begin position="410"/>
        <end position="500"/>
    </location>
</feature>
<evidence type="ECO:0000256" key="6">
    <source>
        <dbReference type="ARBA" id="ARBA00022692"/>
    </source>
</evidence>
<evidence type="ECO:0000256" key="13">
    <source>
        <dbReference type="ARBA" id="ARBA00024169"/>
    </source>
</evidence>